<reference evidence="2 3" key="1">
    <citation type="submission" date="2019-03" db="EMBL/GenBank/DDBJ databases">
        <title>First draft genome of Liparis tanakae, snailfish: a comprehensive survey of snailfish specific genes.</title>
        <authorList>
            <person name="Kim W."/>
            <person name="Song I."/>
            <person name="Jeong J.-H."/>
            <person name="Kim D."/>
            <person name="Kim S."/>
            <person name="Ryu S."/>
            <person name="Song J.Y."/>
            <person name="Lee S.K."/>
        </authorList>
    </citation>
    <scope>NUCLEOTIDE SEQUENCE [LARGE SCALE GENOMIC DNA]</scope>
    <source>
        <tissue evidence="2">Muscle</tissue>
    </source>
</reference>
<proteinExistence type="predicted"/>
<dbReference type="AlphaFoldDB" id="A0A4Z2EL56"/>
<evidence type="ECO:0000313" key="3">
    <source>
        <dbReference type="Proteomes" id="UP000314294"/>
    </source>
</evidence>
<keyword evidence="3" id="KW-1185">Reference proteome</keyword>
<feature type="region of interest" description="Disordered" evidence="1">
    <location>
        <begin position="60"/>
        <end position="113"/>
    </location>
</feature>
<name>A0A4Z2EL56_9TELE</name>
<organism evidence="2 3">
    <name type="scientific">Liparis tanakae</name>
    <name type="common">Tanaka's snailfish</name>
    <dbReference type="NCBI Taxonomy" id="230148"/>
    <lineage>
        <taxon>Eukaryota</taxon>
        <taxon>Metazoa</taxon>
        <taxon>Chordata</taxon>
        <taxon>Craniata</taxon>
        <taxon>Vertebrata</taxon>
        <taxon>Euteleostomi</taxon>
        <taxon>Actinopterygii</taxon>
        <taxon>Neopterygii</taxon>
        <taxon>Teleostei</taxon>
        <taxon>Neoteleostei</taxon>
        <taxon>Acanthomorphata</taxon>
        <taxon>Eupercaria</taxon>
        <taxon>Perciformes</taxon>
        <taxon>Cottioidei</taxon>
        <taxon>Cottales</taxon>
        <taxon>Liparidae</taxon>
        <taxon>Liparis</taxon>
    </lineage>
</organism>
<feature type="compositionally biased region" description="Basic and acidic residues" evidence="1">
    <location>
        <begin position="102"/>
        <end position="113"/>
    </location>
</feature>
<evidence type="ECO:0000256" key="1">
    <source>
        <dbReference type="SAM" id="MobiDB-lite"/>
    </source>
</evidence>
<sequence>MFHLPLHSSGSCDPEGPVGAVSVRLVLGDKAAPGNRSLPVANDDIIVSEEPLSLWDGRHLKSDGENIALQNEMKGEPRRRNTARTKTASFSRAASPPADPRQPGDESRPVKIS</sequence>
<evidence type="ECO:0000313" key="2">
    <source>
        <dbReference type="EMBL" id="TNN29616.1"/>
    </source>
</evidence>
<dbReference type="Proteomes" id="UP000314294">
    <property type="component" value="Unassembled WGS sequence"/>
</dbReference>
<gene>
    <name evidence="2" type="ORF">EYF80_060236</name>
</gene>
<dbReference type="EMBL" id="SRLO01005433">
    <property type="protein sequence ID" value="TNN29616.1"/>
    <property type="molecule type" value="Genomic_DNA"/>
</dbReference>
<comment type="caution">
    <text evidence="2">The sequence shown here is derived from an EMBL/GenBank/DDBJ whole genome shotgun (WGS) entry which is preliminary data.</text>
</comment>
<accession>A0A4Z2EL56</accession>
<protein>
    <submittedName>
        <fullName evidence="2">Uncharacterized protein</fullName>
    </submittedName>
</protein>